<organism evidence="7 8">
    <name type="scientific">Phaeomoniella chlamydospora</name>
    <name type="common">Phaeoacremonium chlamydosporum</name>
    <dbReference type="NCBI Taxonomy" id="158046"/>
    <lineage>
        <taxon>Eukaryota</taxon>
        <taxon>Fungi</taxon>
        <taxon>Dikarya</taxon>
        <taxon>Ascomycota</taxon>
        <taxon>Pezizomycotina</taxon>
        <taxon>Eurotiomycetes</taxon>
        <taxon>Chaetothyriomycetidae</taxon>
        <taxon>Phaeomoniellales</taxon>
        <taxon>Phaeomoniellaceae</taxon>
        <taxon>Phaeomoniella</taxon>
    </lineage>
</organism>
<dbReference type="GO" id="GO:0045033">
    <property type="term" value="P:peroxisome inheritance"/>
    <property type="evidence" value="ECO:0007669"/>
    <property type="project" value="InterPro"/>
</dbReference>
<comment type="subcellular location">
    <subcellularLocation>
        <location evidence="2">Peroxisome membrane</location>
        <topology evidence="2">Peripheral membrane protein</topology>
    </subcellularLocation>
</comment>
<feature type="compositionally biased region" description="Acidic residues" evidence="6">
    <location>
        <begin position="732"/>
        <end position="742"/>
    </location>
</feature>
<feature type="compositionally biased region" description="Acidic residues" evidence="6">
    <location>
        <begin position="282"/>
        <end position="310"/>
    </location>
</feature>
<name>A0A0G2EFG3_PHACM</name>
<keyword evidence="8" id="KW-1185">Reference proteome</keyword>
<comment type="similarity">
    <text evidence="3">Belongs to the INP1 family.</text>
</comment>
<evidence type="ECO:0000313" key="8">
    <source>
        <dbReference type="Proteomes" id="UP000053317"/>
    </source>
</evidence>
<proteinExistence type="inferred from homology"/>
<evidence type="ECO:0000256" key="4">
    <source>
        <dbReference type="ARBA" id="ARBA00021397"/>
    </source>
</evidence>
<dbReference type="OrthoDB" id="4097008at2759"/>
<comment type="caution">
    <text evidence="7">The sequence shown here is derived from an EMBL/GenBank/DDBJ whole genome shotgun (WGS) entry which is preliminary data.</text>
</comment>
<feature type="region of interest" description="Disordered" evidence="6">
    <location>
        <begin position="214"/>
        <end position="635"/>
    </location>
</feature>
<dbReference type="Proteomes" id="UP000053317">
    <property type="component" value="Unassembled WGS sequence"/>
</dbReference>
<evidence type="ECO:0000256" key="5">
    <source>
        <dbReference type="ARBA" id="ARBA00023136"/>
    </source>
</evidence>
<gene>
    <name evidence="7" type="ORF">UCRPC4_g03573</name>
</gene>
<evidence type="ECO:0000256" key="3">
    <source>
        <dbReference type="ARBA" id="ARBA00010707"/>
    </source>
</evidence>
<reference evidence="7 8" key="1">
    <citation type="submission" date="2015-05" db="EMBL/GenBank/DDBJ databases">
        <title>Distinctive expansion of gene families associated with plant cell wall degradation and secondary metabolism in the genomes of grapevine trunk pathogens.</title>
        <authorList>
            <person name="Lawrence D.P."/>
            <person name="Travadon R."/>
            <person name="Rolshausen P.E."/>
            <person name="Baumgartner K."/>
        </authorList>
    </citation>
    <scope>NUCLEOTIDE SEQUENCE [LARGE SCALE GENOMIC DNA]</scope>
    <source>
        <strain evidence="7">UCRPC4</strain>
    </source>
</reference>
<evidence type="ECO:0000256" key="6">
    <source>
        <dbReference type="SAM" id="MobiDB-lite"/>
    </source>
</evidence>
<dbReference type="AlphaFoldDB" id="A0A0G2EFG3"/>
<dbReference type="Pfam" id="PF12634">
    <property type="entry name" value="Inp1"/>
    <property type="match status" value="1"/>
</dbReference>
<sequence>MAATPPHRPSLQTAPSSSFRRSFTAPLPKLATSPQPTHVDPLDAAADILYSHSSTKTFSFSPPGIDGSSKPASRDFDYPVDAIETLRWTAPLETMEAKGLLIIEKVAGSAIFLKTGKVVHAILKNSQCWCVDGDSKFVLRVRQFKYYRIELPNTAPGDKQKIEELKSVLSKILRFEVTPCPFMRDFKVELSESEITPKKKRAWKPRQSFTATSPLSISSLDRRTSTASISQLSMADTESVDETDESRPVSRANTHSTHDGESEEQPVLTEVEVTAKAISSSEGEEDSEDQESEELDEDEESEEGDTEAEESSAFRSSPDALMSKGEESSPSLNFPTSTVDNGEDPPKGTITSVDHRSETVAPGTTTEHSSGPDESIANRPPSNLTGPSKPEFTEGSEESNSGTDDSDEESDQSSEKDSDESPDVDALTINTMEGEPRPNASYTQSRSEEPDLAIDAPDNESFDEEEERGNDSSSEAEDSDVVDIVQDFDVPQERHPQQDVTSFDSATDGGDTLSSPNKTGTGTEETLEVSRTKVEPHLVASSSMDEVASSAASFRSVASFRSTGSSLSASPSSSNPSSPDTNVKHKRQLSQITIKAPTSSRSDSEASEDSPPLKVTYESPSTEEGSDPEIPAPPGSFILRRRRAQRSGYSPLPPAATLLTSPRTTNDQVATAVIQKAASFAIVKPVEAFILLLHVFGRIAAGATVNDLLSGDLFRRPTVHSTSPSRSHNSDPDETLDEDDYGDPIRGRRRSTAATSNDIDSDLD</sequence>
<keyword evidence="5" id="KW-0472">Membrane</keyword>
<feature type="compositionally biased region" description="Polar residues" evidence="6">
    <location>
        <begin position="214"/>
        <end position="236"/>
    </location>
</feature>
<feature type="compositionally biased region" description="Polar residues" evidence="6">
    <location>
        <begin position="328"/>
        <end position="340"/>
    </location>
</feature>
<feature type="compositionally biased region" description="Acidic residues" evidence="6">
    <location>
        <begin position="404"/>
        <end position="423"/>
    </location>
</feature>
<comment type="function">
    <text evidence="1">Required for peroxisome inheritance.</text>
</comment>
<feature type="region of interest" description="Disordered" evidence="6">
    <location>
        <begin position="716"/>
        <end position="764"/>
    </location>
</feature>
<feature type="compositionally biased region" description="Acidic residues" evidence="6">
    <location>
        <begin position="457"/>
        <end position="481"/>
    </location>
</feature>
<dbReference type="GO" id="GO:0005780">
    <property type="term" value="C:extrinsic component of intraperoxisomal membrane"/>
    <property type="evidence" value="ECO:0007669"/>
    <property type="project" value="InterPro"/>
</dbReference>
<accession>A0A0G2EFG3</accession>
<feature type="compositionally biased region" description="Polar residues" evidence="6">
    <location>
        <begin position="512"/>
        <end position="524"/>
    </location>
</feature>
<reference evidence="7 8" key="2">
    <citation type="submission" date="2015-05" db="EMBL/GenBank/DDBJ databases">
        <authorList>
            <person name="Morales-Cruz A."/>
            <person name="Amrine K.C."/>
            <person name="Cantu D."/>
        </authorList>
    </citation>
    <scope>NUCLEOTIDE SEQUENCE [LARGE SCALE GENOMIC DNA]</scope>
    <source>
        <strain evidence="7">UCRPC4</strain>
    </source>
</reference>
<dbReference type="EMBL" id="LCWF01000083">
    <property type="protein sequence ID" value="KKY21622.1"/>
    <property type="molecule type" value="Genomic_DNA"/>
</dbReference>
<feature type="compositionally biased region" description="Low complexity" evidence="6">
    <location>
        <begin position="547"/>
        <end position="579"/>
    </location>
</feature>
<evidence type="ECO:0000313" key="7">
    <source>
        <dbReference type="EMBL" id="KKY21622.1"/>
    </source>
</evidence>
<feature type="compositionally biased region" description="Polar residues" evidence="6">
    <location>
        <begin position="589"/>
        <end position="598"/>
    </location>
</feature>
<feature type="region of interest" description="Disordered" evidence="6">
    <location>
        <begin position="1"/>
        <end position="37"/>
    </location>
</feature>
<evidence type="ECO:0000256" key="1">
    <source>
        <dbReference type="ARBA" id="ARBA00003594"/>
    </source>
</evidence>
<dbReference type="InterPro" id="IPR024758">
    <property type="entry name" value="Inp1"/>
</dbReference>
<evidence type="ECO:0000256" key="2">
    <source>
        <dbReference type="ARBA" id="ARBA00004421"/>
    </source>
</evidence>
<protein>
    <recommendedName>
        <fullName evidence="4">Inheritance of peroxisomes protein 1</fullName>
    </recommendedName>
</protein>
<feature type="compositionally biased region" description="Polar residues" evidence="6">
    <location>
        <begin position="10"/>
        <end position="21"/>
    </location>
</feature>